<dbReference type="Proteomes" id="UP000266673">
    <property type="component" value="Unassembled WGS sequence"/>
</dbReference>
<dbReference type="SUPFAM" id="SSF53474">
    <property type="entry name" value="alpha/beta-Hydrolases"/>
    <property type="match status" value="1"/>
</dbReference>
<evidence type="ECO:0000256" key="3">
    <source>
        <dbReference type="ARBA" id="ARBA00023180"/>
    </source>
</evidence>
<accession>A0A397VW63</accession>
<organism evidence="6 7">
    <name type="scientific">Gigaspora rosea</name>
    <dbReference type="NCBI Taxonomy" id="44941"/>
    <lineage>
        <taxon>Eukaryota</taxon>
        <taxon>Fungi</taxon>
        <taxon>Fungi incertae sedis</taxon>
        <taxon>Mucoromycota</taxon>
        <taxon>Glomeromycotina</taxon>
        <taxon>Glomeromycetes</taxon>
        <taxon>Diversisporales</taxon>
        <taxon>Gigasporaceae</taxon>
        <taxon>Gigaspora</taxon>
    </lineage>
</organism>
<dbReference type="EMBL" id="QKWP01000170">
    <property type="protein sequence ID" value="RIB25547.1"/>
    <property type="molecule type" value="Genomic_DNA"/>
</dbReference>
<dbReference type="Pfam" id="PF00450">
    <property type="entry name" value="Peptidase_S10"/>
    <property type="match status" value="1"/>
</dbReference>
<dbReference type="AlphaFoldDB" id="A0A397VW63"/>
<keyword evidence="7" id="KW-1185">Reference proteome</keyword>
<keyword evidence="5" id="KW-1133">Transmembrane helix</keyword>
<dbReference type="InterPro" id="IPR001563">
    <property type="entry name" value="Peptidase_S10"/>
</dbReference>
<dbReference type="EC" id="3.4.16.-" evidence="4"/>
<gene>
    <name evidence="6" type="ORF">C2G38_2165623</name>
</gene>
<dbReference type="PROSITE" id="PS00131">
    <property type="entry name" value="CARBOXYPEPT_SER_SER"/>
    <property type="match status" value="1"/>
</dbReference>
<dbReference type="Gene3D" id="1.10.287.410">
    <property type="match status" value="1"/>
</dbReference>
<keyword evidence="2 4" id="KW-0121">Carboxypeptidase</keyword>
<dbReference type="GO" id="GO:0006508">
    <property type="term" value="P:proteolysis"/>
    <property type="evidence" value="ECO:0007669"/>
    <property type="project" value="UniProtKB-KW"/>
</dbReference>
<reference evidence="6 7" key="1">
    <citation type="submission" date="2018-06" db="EMBL/GenBank/DDBJ databases">
        <title>Comparative genomics reveals the genomic features of Rhizophagus irregularis, R. cerebriforme, R. diaphanum and Gigaspora rosea, and their symbiotic lifestyle signature.</title>
        <authorList>
            <person name="Morin E."/>
            <person name="San Clemente H."/>
            <person name="Chen E.C.H."/>
            <person name="De La Providencia I."/>
            <person name="Hainaut M."/>
            <person name="Kuo A."/>
            <person name="Kohler A."/>
            <person name="Murat C."/>
            <person name="Tang N."/>
            <person name="Roy S."/>
            <person name="Loubradou J."/>
            <person name="Henrissat B."/>
            <person name="Grigoriev I.V."/>
            <person name="Corradi N."/>
            <person name="Roux C."/>
            <person name="Martin F.M."/>
        </authorList>
    </citation>
    <scope>NUCLEOTIDE SEQUENCE [LARGE SCALE GENOMIC DNA]</scope>
    <source>
        <strain evidence="6 7">DAOM 194757</strain>
    </source>
</reference>
<dbReference type="InterPro" id="IPR029058">
    <property type="entry name" value="AB_hydrolase_fold"/>
</dbReference>
<keyword evidence="4 6" id="KW-0378">Hydrolase</keyword>
<dbReference type="PRINTS" id="PR00724">
    <property type="entry name" value="CRBOXYPTASEC"/>
</dbReference>
<dbReference type="PANTHER" id="PTHR11802:SF64">
    <property type="entry name" value="CARBOXYPEPTIDASE"/>
    <property type="match status" value="1"/>
</dbReference>
<keyword evidence="5" id="KW-0812">Transmembrane</keyword>
<dbReference type="PANTHER" id="PTHR11802">
    <property type="entry name" value="SERINE PROTEASE FAMILY S10 SERINE CARBOXYPEPTIDASE"/>
    <property type="match status" value="1"/>
</dbReference>
<keyword evidence="4" id="KW-0645">Protease</keyword>
<dbReference type="OrthoDB" id="443318at2759"/>
<comment type="similarity">
    <text evidence="1 4">Belongs to the peptidase S10 family.</text>
</comment>
<keyword evidence="5" id="KW-0472">Membrane</keyword>
<dbReference type="STRING" id="44941.A0A397VW63"/>
<evidence type="ECO:0000256" key="5">
    <source>
        <dbReference type="SAM" id="Phobius"/>
    </source>
</evidence>
<keyword evidence="3" id="KW-0325">Glycoprotein</keyword>
<dbReference type="Gene3D" id="3.40.50.1820">
    <property type="entry name" value="alpha/beta hydrolase"/>
    <property type="match status" value="1"/>
</dbReference>
<evidence type="ECO:0000313" key="7">
    <source>
        <dbReference type="Proteomes" id="UP000266673"/>
    </source>
</evidence>
<sequence length="466" mass="51569">MGNFHLSRNSSSNLRFSLFSLQLHFVVIWLLFVALFVDAGLLPNLSLSSSSSSSSPSSSASNFSSSNLCDPTVKQYSGYIQTSDGSNMFFWFFESRNNPTSSPLTLFINGGPGCSSMIGLFQELGPCSSLPNGTNTTMNPYSWNNASNLLFVDQPVGAGFSYGNNYLTSSQQAASNLFEFMQIWCAKFPQYASLPFHIFGESYAGHYIPPFAIMILSGTKDLLSVNLLNLNLAVQKPMMNLKSIGIGDGWMDPMIQYESLMDYSKQNSLVSSDVLSNMSAVYPTCKSLLATCYNTSTNQDCSNADNYCYDNYFYLFAKNLNCNIDDIRTSYDSSLPEDYINFLSKPEVMSAIEDYINLLSKPEVMSAIGAKTQYVECNPDAYFAFSDTADFARTSISQLAQLMNCGIPALFYFGDSDANFNNAAVGQVQSSNGLTFVKMYQSGHEVPFYQPQNAFKMFTRWINAVT</sequence>
<feature type="transmembrane region" description="Helical" evidence="5">
    <location>
        <begin position="21"/>
        <end position="42"/>
    </location>
</feature>
<name>A0A397VW63_9GLOM</name>
<evidence type="ECO:0000256" key="4">
    <source>
        <dbReference type="RuleBase" id="RU361156"/>
    </source>
</evidence>
<comment type="caution">
    <text evidence="6">The sequence shown here is derived from an EMBL/GenBank/DDBJ whole genome shotgun (WGS) entry which is preliminary data.</text>
</comment>
<dbReference type="Gene3D" id="3.40.50.12670">
    <property type="match status" value="1"/>
</dbReference>
<protein>
    <recommendedName>
        <fullName evidence="4">Carboxypeptidase</fullName>
        <ecNumber evidence="4">3.4.16.-</ecNumber>
    </recommendedName>
</protein>
<dbReference type="GO" id="GO:0000324">
    <property type="term" value="C:fungal-type vacuole"/>
    <property type="evidence" value="ECO:0007669"/>
    <property type="project" value="TreeGrafter"/>
</dbReference>
<evidence type="ECO:0000313" key="6">
    <source>
        <dbReference type="EMBL" id="RIB25547.1"/>
    </source>
</evidence>
<evidence type="ECO:0000256" key="2">
    <source>
        <dbReference type="ARBA" id="ARBA00022645"/>
    </source>
</evidence>
<proteinExistence type="inferred from homology"/>
<dbReference type="GO" id="GO:0004185">
    <property type="term" value="F:serine-type carboxypeptidase activity"/>
    <property type="evidence" value="ECO:0007669"/>
    <property type="project" value="UniProtKB-UniRule"/>
</dbReference>
<dbReference type="InterPro" id="IPR018202">
    <property type="entry name" value="Ser_caboxypep_ser_AS"/>
</dbReference>
<evidence type="ECO:0000256" key="1">
    <source>
        <dbReference type="ARBA" id="ARBA00009431"/>
    </source>
</evidence>